<dbReference type="PANTHER" id="PTHR34358:SF2">
    <property type="entry name" value="OS03G0411600 PROTEIN"/>
    <property type="match status" value="1"/>
</dbReference>
<keyword evidence="2" id="KW-0472">Membrane</keyword>
<evidence type="ECO:0000313" key="5">
    <source>
        <dbReference type="Proteomes" id="UP000011750"/>
    </source>
</evidence>
<evidence type="ECO:0000313" key="3">
    <source>
        <dbReference type="EMBL" id="VDC84287.1"/>
    </source>
</evidence>
<name>M4DMN5_BRACM</name>
<feature type="region of interest" description="Disordered" evidence="1">
    <location>
        <begin position="203"/>
        <end position="231"/>
    </location>
</feature>
<accession>A0A3P5ZW74</accession>
<dbReference type="FunCoup" id="M4DMN5">
    <property type="interactions" value="253"/>
</dbReference>
<dbReference type="EMBL" id="LR031572">
    <property type="protein sequence ID" value="VDC84287.1"/>
    <property type="molecule type" value="Genomic_DNA"/>
</dbReference>
<gene>
    <name evidence="3" type="ORF">BRAA03T15505Z</name>
</gene>
<reference evidence="4" key="4">
    <citation type="submission" date="2023-03" db="UniProtKB">
        <authorList>
            <consortium name="EnsemblPlants"/>
        </authorList>
    </citation>
    <scope>IDENTIFICATION</scope>
    <source>
        <strain evidence="4">cv. Chiifu-401-42</strain>
    </source>
</reference>
<dbReference type="eggNOG" id="ENOG502QWQZ">
    <property type="taxonomic scope" value="Eukaryota"/>
</dbReference>
<keyword evidence="2" id="KW-0812">Transmembrane</keyword>
<reference evidence="3" key="3">
    <citation type="submission" date="2018-11" db="EMBL/GenBank/DDBJ databases">
        <authorList>
            <consortium name="Genoscope - CEA"/>
            <person name="William W."/>
        </authorList>
    </citation>
    <scope>NUCLEOTIDE SEQUENCE</scope>
</reference>
<dbReference type="OMA" id="MWDVYTS"/>
<reference evidence="5" key="2">
    <citation type="journal article" date="2018" name="Hortic Res">
        <title>Improved Brassica rapa reference genome by single-molecule sequencing and chromosome conformation capture technologies.</title>
        <authorList>
            <person name="Zhang L."/>
            <person name="Cai X."/>
            <person name="Wu J."/>
            <person name="Liu M."/>
            <person name="Grob S."/>
            <person name="Cheng F."/>
            <person name="Liang J."/>
            <person name="Cai C."/>
            <person name="Liu Z."/>
            <person name="Liu B."/>
            <person name="Wang F."/>
            <person name="Li S."/>
            <person name="Liu F."/>
            <person name="Li X."/>
            <person name="Cheng L."/>
            <person name="Yang W."/>
            <person name="Li M.H."/>
            <person name="Grossniklaus U."/>
            <person name="Zheng H."/>
            <person name="Wang X."/>
        </authorList>
    </citation>
    <scope>NUCLEOTIDE SEQUENCE [LARGE SCALE GENOMIC DNA]</scope>
    <source>
        <strain evidence="5">cv. Chiifu-401-42</strain>
    </source>
</reference>
<dbReference type="Gramene" id="Bra017770.1">
    <property type="protein sequence ID" value="Bra017770.1-P"/>
    <property type="gene ID" value="Bra017770"/>
</dbReference>
<protein>
    <submittedName>
        <fullName evidence="3 4">Uncharacterized protein</fullName>
    </submittedName>
</protein>
<keyword evidence="5" id="KW-1185">Reference proteome</keyword>
<accession>M4DMN5</accession>
<dbReference type="AlphaFoldDB" id="M4DMN5"/>
<feature type="compositionally biased region" description="Basic and acidic residues" evidence="1">
    <location>
        <begin position="221"/>
        <end position="231"/>
    </location>
</feature>
<dbReference type="InterPro" id="IPR010608">
    <property type="entry name" value="DUF1195"/>
</dbReference>
<dbReference type="HOGENOM" id="CLU_1201322_0_0_1"/>
<dbReference type="Proteomes" id="UP000011750">
    <property type="component" value="Chromosome A03"/>
</dbReference>
<evidence type="ECO:0000313" key="4">
    <source>
        <dbReference type="EnsemblPlants" id="Bra017770.1-P"/>
    </source>
</evidence>
<organism evidence="4 5">
    <name type="scientific">Brassica campestris</name>
    <name type="common">Field mustard</name>
    <dbReference type="NCBI Taxonomy" id="3711"/>
    <lineage>
        <taxon>Eukaryota</taxon>
        <taxon>Viridiplantae</taxon>
        <taxon>Streptophyta</taxon>
        <taxon>Embryophyta</taxon>
        <taxon>Tracheophyta</taxon>
        <taxon>Spermatophyta</taxon>
        <taxon>Magnoliopsida</taxon>
        <taxon>eudicotyledons</taxon>
        <taxon>Gunneridae</taxon>
        <taxon>Pentapetalae</taxon>
        <taxon>rosids</taxon>
        <taxon>malvids</taxon>
        <taxon>Brassicales</taxon>
        <taxon>Brassicaceae</taxon>
        <taxon>Brassiceae</taxon>
        <taxon>Brassica</taxon>
    </lineage>
</organism>
<sequence>MKEDDALPTTATANSKKEHSESVLFGRGRYKFYAFAALLLLAFWSMFTGTVTLRLSTGNLNRLSEDLRVRNYDHLDALEMEERERVVKRMWDVYTNSRRIKLPQFWQEAFVAAYDELTSDVPGVRDAAIDEIAKMSVQSVKLDSKPSRSMVRILDSIRFIDVFWISDHTFLTIRLSESGVEIRYEDGSNVRLRILHFRERKGSGKKLQEDSTQAKQQVADDNDKPKFISTC</sequence>
<evidence type="ECO:0000256" key="2">
    <source>
        <dbReference type="SAM" id="Phobius"/>
    </source>
</evidence>
<proteinExistence type="predicted"/>
<keyword evidence="2" id="KW-1133">Transmembrane helix</keyword>
<feature type="transmembrane region" description="Helical" evidence="2">
    <location>
        <begin position="32"/>
        <end position="53"/>
    </location>
</feature>
<dbReference type="PANTHER" id="PTHR34358">
    <property type="entry name" value="OS03G0411600 PROTEIN"/>
    <property type="match status" value="1"/>
</dbReference>
<dbReference type="InParanoid" id="M4DMN5"/>
<evidence type="ECO:0000256" key="1">
    <source>
        <dbReference type="SAM" id="MobiDB-lite"/>
    </source>
</evidence>
<dbReference type="EnsemblPlants" id="Bra017770.1">
    <property type="protein sequence ID" value="Bra017770.1-P"/>
    <property type="gene ID" value="Bra017770"/>
</dbReference>
<dbReference type="Pfam" id="PF06708">
    <property type="entry name" value="DUF1195"/>
    <property type="match status" value="1"/>
</dbReference>
<reference evidence="5" key="1">
    <citation type="journal article" date="2011" name="Nat. Genet.">
        <title>The genome of the mesopolyploid crop species Brassica rapa.</title>
        <authorList>
            <consortium name="Brassica rapa Genome Sequencing Project Consortium"/>
            <person name="Wang X."/>
            <person name="Wang H."/>
            <person name="Wang J."/>
            <person name="Sun R."/>
            <person name="Wu J."/>
            <person name="Liu S."/>
            <person name="Bai Y."/>
            <person name="Mun J.H."/>
            <person name="Bancroft I."/>
            <person name="Cheng F."/>
            <person name="Huang S."/>
            <person name="Li X."/>
            <person name="Hua W."/>
            <person name="Wang J."/>
            <person name="Wang X."/>
            <person name="Freeling M."/>
            <person name="Pires J.C."/>
            <person name="Paterson A.H."/>
            <person name="Chalhoub B."/>
            <person name="Wang B."/>
            <person name="Hayward A."/>
            <person name="Sharpe A.G."/>
            <person name="Park B.S."/>
            <person name="Weisshaar B."/>
            <person name="Liu B."/>
            <person name="Li B."/>
            <person name="Liu B."/>
            <person name="Tong C."/>
            <person name="Song C."/>
            <person name="Duran C."/>
            <person name="Peng C."/>
            <person name="Geng C."/>
            <person name="Koh C."/>
            <person name="Lin C."/>
            <person name="Edwards D."/>
            <person name="Mu D."/>
            <person name="Shen D."/>
            <person name="Soumpourou E."/>
            <person name="Li F."/>
            <person name="Fraser F."/>
            <person name="Conant G."/>
            <person name="Lassalle G."/>
            <person name="King G.J."/>
            <person name="Bonnema G."/>
            <person name="Tang H."/>
            <person name="Wang H."/>
            <person name="Belcram H."/>
            <person name="Zhou H."/>
            <person name="Hirakawa H."/>
            <person name="Abe H."/>
            <person name="Guo H."/>
            <person name="Wang H."/>
            <person name="Jin H."/>
            <person name="Parkin I.A."/>
            <person name="Batley J."/>
            <person name="Kim J.S."/>
            <person name="Just J."/>
            <person name="Li J."/>
            <person name="Xu J."/>
            <person name="Deng J."/>
            <person name="Kim J.A."/>
            <person name="Li J."/>
            <person name="Yu J."/>
            <person name="Meng J."/>
            <person name="Wang J."/>
            <person name="Min J."/>
            <person name="Poulain J."/>
            <person name="Wang J."/>
            <person name="Hatakeyama K."/>
            <person name="Wu K."/>
            <person name="Wang L."/>
            <person name="Fang L."/>
            <person name="Trick M."/>
            <person name="Links M.G."/>
            <person name="Zhao M."/>
            <person name="Jin M."/>
            <person name="Ramchiary N."/>
            <person name="Drou N."/>
            <person name="Berkman P.J."/>
            <person name="Cai Q."/>
            <person name="Huang Q."/>
            <person name="Li R."/>
            <person name="Tabata S."/>
            <person name="Cheng S."/>
            <person name="Zhang S."/>
            <person name="Zhang S."/>
            <person name="Huang S."/>
            <person name="Sato S."/>
            <person name="Sun S."/>
            <person name="Kwon S.J."/>
            <person name="Choi S.R."/>
            <person name="Lee T.H."/>
            <person name="Fan W."/>
            <person name="Zhao X."/>
            <person name="Tan X."/>
            <person name="Xu X."/>
            <person name="Wang Y."/>
            <person name="Qiu Y."/>
            <person name="Yin Y."/>
            <person name="Li Y."/>
            <person name="Du Y."/>
            <person name="Liao Y."/>
            <person name="Lim Y."/>
            <person name="Narusaka Y."/>
            <person name="Wang Y."/>
            <person name="Wang Z."/>
            <person name="Li Z."/>
            <person name="Wang Z."/>
            <person name="Xiong Z."/>
            <person name="Zhang Z."/>
        </authorList>
    </citation>
    <scope>NUCLEOTIDE SEQUENCE [LARGE SCALE GENOMIC DNA]</scope>
    <source>
        <strain evidence="5">cv. Chiifu-401-42</strain>
    </source>
</reference>
<dbReference type="STRING" id="51351.M4DMN5"/>